<evidence type="ECO:0000313" key="2">
    <source>
        <dbReference type="EMBL" id="MBP2351883.1"/>
    </source>
</evidence>
<dbReference type="EMBL" id="JAGINT010000001">
    <property type="protein sequence ID" value="MBP2351883.1"/>
    <property type="molecule type" value="Genomic_DNA"/>
</dbReference>
<reference evidence="2 3" key="1">
    <citation type="submission" date="2021-03" db="EMBL/GenBank/DDBJ databases">
        <title>Sequencing the genomes of 1000 actinobacteria strains.</title>
        <authorList>
            <person name="Klenk H.-P."/>
        </authorList>
    </citation>
    <scope>NUCLEOTIDE SEQUENCE [LARGE SCALE GENOMIC DNA]</scope>
    <source>
        <strain evidence="2 3">DSM 18824</strain>
    </source>
</reference>
<gene>
    <name evidence="2" type="ORF">JOF29_002966</name>
</gene>
<dbReference type="RefSeq" id="WP_245357593.1">
    <property type="nucleotide sequence ID" value="NZ_BAAAVU010000002.1"/>
</dbReference>
<accession>A0ABS4UJT8</accession>
<protein>
    <submittedName>
        <fullName evidence="2">Pimeloyl-ACP methyl ester carboxylesterase</fullName>
    </submittedName>
</protein>
<dbReference type="PANTHER" id="PTHR43798:SF33">
    <property type="entry name" value="HYDROLASE, PUTATIVE (AFU_ORTHOLOGUE AFUA_2G14860)-RELATED"/>
    <property type="match status" value="1"/>
</dbReference>
<dbReference type="InterPro" id="IPR000073">
    <property type="entry name" value="AB_hydrolase_1"/>
</dbReference>
<comment type="caution">
    <text evidence="2">The sequence shown here is derived from an EMBL/GenBank/DDBJ whole genome shotgun (WGS) entry which is preliminary data.</text>
</comment>
<dbReference type="Proteomes" id="UP000755585">
    <property type="component" value="Unassembled WGS sequence"/>
</dbReference>
<dbReference type="PRINTS" id="PR00412">
    <property type="entry name" value="EPOXHYDRLASE"/>
</dbReference>
<dbReference type="Gene3D" id="3.40.50.1820">
    <property type="entry name" value="alpha/beta hydrolase"/>
    <property type="match status" value="1"/>
</dbReference>
<evidence type="ECO:0000259" key="1">
    <source>
        <dbReference type="Pfam" id="PF00561"/>
    </source>
</evidence>
<dbReference type="PRINTS" id="PR00111">
    <property type="entry name" value="ABHYDROLASE"/>
</dbReference>
<keyword evidence="3" id="KW-1185">Reference proteome</keyword>
<proteinExistence type="predicted"/>
<sequence>MNGGYSMESKRMAIDDLEFHVVVAGEGTAVVLLHGWPHTSYLWHRIAPPLARNRLVVAPDLRGLGASERTNSGRDAATLAADVIRLLDALDVDEAAVVAIDAAVPPAFLAALQHPDRVSRLILMEGLLPGVANDLGPPWWFGFHSVPGLAETVLLGHEADYLDWFLTGPSIRRDIGADARANFIAAYTGRDALSAGFDLYRESAVSAAQIHDALTTTRLTVPTLAISGGIVGDAIHSQLVPFADNLTHTAVPDCGHIIPLEQPDALASAITSFLAS</sequence>
<dbReference type="InterPro" id="IPR050266">
    <property type="entry name" value="AB_hydrolase_sf"/>
</dbReference>
<organism evidence="2 3">
    <name type="scientific">Kribbella aluminosa</name>
    <dbReference type="NCBI Taxonomy" id="416017"/>
    <lineage>
        <taxon>Bacteria</taxon>
        <taxon>Bacillati</taxon>
        <taxon>Actinomycetota</taxon>
        <taxon>Actinomycetes</taxon>
        <taxon>Propionibacteriales</taxon>
        <taxon>Kribbellaceae</taxon>
        <taxon>Kribbella</taxon>
    </lineage>
</organism>
<dbReference type="InterPro" id="IPR000639">
    <property type="entry name" value="Epox_hydrolase-like"/>
</dbReference>
<dbReference type="InterPro" id="IPR029058">
    <property type="entry name" value="AB_hydrolase_fold"/>
</dbReference>
<dbReference type="PANTHER" id="PTHR43798">
    <property type="entry name" value="MONOACYLGLYCEROL LIPASE"/>
    <property type="match status" value="1"/>
</dbReference>
<evidence type="ECO:0000313" key="3">
    <source>
        <dbReference type="Proteomes" id="UP000755585"/>
    </source>
</evidence>
<feature type="domain" description="AB hydrolase-1" evidence="1">
    <location>
        <begin position="29"/>
        <end position="158"/>
    </location>
</feature>
<name>A0ABS4UJT8_9ACTN</name>
<dbReference type="Pfam" id="PF00561">
    <property type="entry name" value="Abhydrolase_1"/>
    <property type="match status" value="1"/>
</dbReference>
<dbReference type="SUPFAM" id="SSF53474">
    <property type="entry name" value="alpha/beta-Hydrolases"/>
    <property type="match status" value="1"/>
</dbReference>